<dbReference type="AlphaFoldDB" id="A0A4Q9LA84"/>
<dbReference type="VEuPathDB" id="MicrosporidiaDB:CWI37_0101p0010"/>
<accession>A0A4Q9LA84</accession>
<protein>
    <recommendedName>
        <fullName evidence="3">Reverse transcriptase domain-containing protein</fullName>
    </recommendedName>
</protein>
<evidence type="ECO:0008006" key="3">
    <source>
        <dbReference type="Google" id="ProtNLM"/>
    </source>
</evidence>
<sequence>MWNKDDDTVTYNDYLIPFVSDNPPTTFPSLNEFVSIINQLLNWKAAGIDDIHNFFIKKLTTLHKYLYDIVKVICLEGTPQADWSHCEHADNLTKERKIVSGTPITWRRYDVSLDYVLSAKEQALLNIAPNKEYGNNLNATWINVKEDYDSIDYAYLTQCIENLNIPDWFLKFIKPEKLMQKNIKKGVLQEDTDEKYTKGTVQTDSESQSTNQILFFDDLKLLAKDSSTLSAMTGEAKEFLKVIGLEINKAKSATKDTCCVSVFKYLGIIEDNRGIPTQILTSRAAIHKVENNNKNHLALSKGFLKVKYMLVEEITKKSFEDAQLAKLYNEIEKRKLHSKLYNVRKNELVSLSVLRETRYMRNRHPLLRAAENEEDDVKEFKTKNIPPYFKSRNHIRVTNIKYKRRFGVGRRNNYGKIGRRKYMKMIKKSYNTEFINKMEKGELKN</sequence>
<name>A0A4Q9LA84_9MICR</name>
<dbReference type="EMBL" id="PITJ01000101">
    <property type="protein sequence ID" value="TBU04679.1"/>
    <property type="molecule type" value="Genomic_DNA"/>
</dbReference>
<proteinExistence type="predicted"/>
<evidence type="ECO:0000313" key="2">
    <source>
        <dbReference type="Proteomes" id="UP000292362"/>
    </source>
</evidence>
<evidence type="ECO:0000313" key="1">
    <source>
        <dbReference type="EMBL" id="TBU04679.1"/>
    </source>
</evidence>
<organism evidence="1 2">
    <name type="scientific">Hamiltosporidium tvaerminnensis</name>
    <dbReference type="NCBI Taxonomy" id="1176355"/>
    <lineage>
        <taxon>Eukaryota</taxon>
        <taxon>Fungi</taxon>
        <taxon>Fungi incertae sedis</taxon>
        <taxon>Microsporidia</taxon>
        <taxon>Dubosqiidae</taxon>
        <taxon>Hamiltosporidium</taxon>
    </lineage>
</organism>
<reference evidence="1 2" key="1">
    <citation type="submission" date="2017-12" db="EMBL/GenBank/DDBJ databases">
        <authorList>
            <person name="Pombert J.-F."/>
            <person name="Haag K.L."/>
            <person name="Ebert D."/>
        </authorList>
    </citation>
    <scope>NUCLEOTIDE SEQUENCE [LARGE SCALE GENOMIC DNA]</scope>
    <source>
        <strain evidence="1">FI-OER-3-3</strain>
    </source>
</reference>
<dbReference type="Proteomes" id="UP000292362">
    <property type="component" value="Unassembled WGS sequence"/>
</dbReference>
<gene>
    <name evidence="1" type="ORF">CWI37_0101p0010</name>
</gene>
<comment type="caution">
    <text evidence="1">The sequence shown here is derived from an EMBL/GenBank/DDBJ whole genome shotgun (WGS) entry which is preliminary data.</text>
</comment>